<dbReference type="Proteomes" id="UP000538666">
    <property type="component" value="Unassembled WGS sequence"/>
</dbReference>
<evidence type="ECO:0000313" key="2">
    <source>
        <dbReference type="EMBL" id="MBB6146279.1"/>
    </source>
</evidence>
<name>A0A841K2X2_9BACT</name>
<feature type="signal peptide" evidence="1">
    <location>
        <begin position="1"/>
        <end position="23"/>
    </location>
</feature>
<dbReference type="RefSeq" id="WP_231581155.1">
    <property type="nucleotide sequence ID" value="NZ_JACHEK010000009.1"/>
</dbReference>
<gene>
    <name evidence="2" type="ORF">HNQ77_004251</name>
</gene>
<keyword evidence="3" id="KW-1185">Reference proteome</keyword>
<evidence type="ECO:0000313" key="3">
    <source>
        <dbReference type="Proteomes" id="UP000538666"/>
    </source>
</evidence>
<keyword evidence="1" id="KW-0732">Signal</keyword>
<proteinExistence type="predicted"/>
<organism evidence="2 3">
    <name type="scientific">Silvibacterium bohemicum</name>
    <dbReference type="NCBI Taxonomy" id="1577686"/>
    <lineage>
        <taxon>Bacteria</taxon>
        <taxon>Pseudomonadati</taxon>
        <taxon>Acidobacteriota</taxon>
        <taxon>Terriglobia</taxon>
        <taxon>Terriglobales</taxon>
        <taxon>Acidobacteriaceae</taxon>
        <taxon>Silvibacterium</taxon>
    </lineage>
</organism>
<sequence length="153" mass="16718">MKRETSFCIAAALLLASWVSLSAQELGYWRPASKTAQSITGEIAISDAKLSINFYNFNIVRARDLEPAEVSSVFDTDSAASQKGHLYGLSIPATKKFLHKTTLCGTEDTRWMVAYSDGNSLQLAFFSGARAPVFTVDAIQNSTSLCGTFNYVR</sequence>
<dbReference type="AlphaFoldDB" id="A0A841K2X2"/>
<comment type="caution">
    <text evidence="2">The sequence shown here is derived from an EMBL/GenBank/DDBJ whole genome shotgun (WGS) entry which is preliminary data.</text>
</comment>
<feature type="chain" id="PRO_5032945876" evidence="1">
    <location>
        <begin position="24"/>
        <end position="153"/>
    </location>
</feature>
<evidence type="ECO:0000256" key="1">
    <source>
        <dbReference type="SAM" id="SignalP"/>
    </source>
</evidence>
<dbReference type="EMBL" id="JACHEK010000009">
    <property type="protein sequence ID" value="MBB6146279.1"/>
    <property type="molecule type" value="Genomic_DNA"/>
</dbReference>
<reference evidence="2 3" key="1">
    <citation type="submission" date="2020-08" db="EMBL/GenBank/DDBJ databases">
        <title>Genomic Encyclopedia of Type Strains, Phase IV (KMG-IV): sequencing the most valuable type-strain genomes for metagenomic binning, comparative biology and taxonomic classification.</title>
        <authorList>
            <person name="Goeker M."/>
        </authorList>
    </citation>
    <scope>NUCLEOTIDE SEQUENCE [LARGE SCALE GENOMIC DNA]</scope>
    <source>
        <strain evidence="2 3">DSM 103733</strain>
    </source>
</reference>
<accession>A0A841K2X2</accession>
<protein>
    <submittedName>
        <fullName evidence="2">Uncharacterized protein</fullName>
    </submittedName>
</protein>